<dbReference type="PANTHER" id="PTHR12110">
    <property type="entry name" value="HYDROXYPYRUVATE ISOMERASE"/>
    <property type="match status" value="1"/>
</dbReference>
<accession>A0A7C5VFD6</accession>
<dbReference type="InterPro" id="IPR013022">
    <property type="entry name" value="Xyl_isomerase-like_TIM-brl"/>
</dbReference>
<sequence>MAFGAHLFVWTSRLEPQELARAAASAAAAGLAFLELPLLRLEGLAWREIRAVLRDHGLGATCSLGLPKEAKLPDYPERARAFLLEALRVAHALESPLLTGVVYGTLGEPPSRPPGVGDLEAVAQVLKKVAREAQTLGMRLGVEPVNRYENHLLNTAAQGLALLEAIGEPNVFLHLDTYHMNIEEKGFKDPILKAGSRLQYIHLSESDRGIPGSGNVRWDEVFSGLASIGYRGPLVMESFVAVSPEIARATCIWRPVAESPEQLISEGLTFLRGKARASGLLA</sequence>
<evidence type="ECO:0000259" key="1">
    <source>
        <dbReference type="Pfam" id="PF01261"/>
    </source>
</evidence>
<keyword evidence="2" id="KW-0413">Isomerase</keyword>
<evidence type="ECO:0000313" key="2">
    <source>
        <dbReference type="EMBL" id="HHM67429.1"/>
    </source>
</evidence>
<reference evidence="2" key="1">
    <citation type="journal article" date="2020" name="mSystems">
        <title>Genome- and Community-Level Interaction Insights into Carbon Utilization and Element Cycling Functions of Hydrothermarchaeota in Hydrothermal Sediment.</title>
        <authorList>
            <person name="Zhou Z."/>
            <person name="Liu Y."/>
            <person name="Xu W."/>
            <person name="Pan J."/>
            <person name="Luo Z.H."/>
            <person name="Li M."/>
        </authorList>
    </citation>
    <scope>NUCLEOTIDE SEQUENCE [LARGE SCALE GENOMIC DNA]</scope>
    <source>
        <strain evidence="2">SpSt-1071</strain>
    </source>
</reference>
<dbReference type="Pfam" id="PF01261">
    <property type="entry name" value="AP_endonuc_2"/>
    <property type="match status" value="1"/>
</dbReference>
<feature type="domain" description="Xylose isomerase-like TIM barrel" evidence="1">
    <location>
        <begin position="25"/>
        <end position="272"/>
    </location>
</feature>
<proteinExistence type="predicted"/>
<gene>
    <name evidence="2" type="ORF">ENM28_01680</name>
</gene>
<dbReference type="AlphaFoldDB" id="A0A7C5VFD6"/>
<organism evidence="2">
    <name type="scientific">Thermus caliditerrae</name>
    <dbReference type="NCBI Taxonomy" id="1330700"/>
    <lineage>
        <taxon>Bacteria</taxon>
        <taxon>Thermotogati</taxon>
        <taxon>Deinococcota</taxon>
        <taxon>Deinococci</taxon>
        <taxon>Thermales</taxon>
        <taxon>Thermaceae</taxon>
        <taxon>Thermus</taxon>
    </lineage>
</organism>
<dbReference type="SUPFAM" id="SSF51658">
    <property type="entry name" value="Xylose isomerase-like"/>
    <property type="match status" value="1"/>
</dbReference>
<dbReference type="InterPro" id="IPR050312">
    <property type="entry name" value="IolE/XylAMocC-like"/>
</dbReference>
<dbReference type="EMBL" id="DRXE01000063">
    <property type="protein sequence ID" value="HHM67429.1"/>
    <property type="molecule type" value="Genomic_DNA"/>
</dbReference>
<dbReference type="PANTHER" id="PTHR12110:SF41">
    <property type="entry name" value="INOSOSE DEHYDRATASE"/>
    <property type="match status" value="1"/>
</dbReference>
<dbReference type="Gene3D" id="3.20.20.150">
    <property type="entry name" value="Divalent-metal-dependent TIM barrel enzymes"/>
    <property type="match status" value="1"/>
</dbReference>
<comment type="caution">
    <text evidence="2">The sequence shown here is derived from an EMBL/GenBank/DDBJ whole genome shotgun (WGS) entry which is preliminary data.</text>
</comment>
<protein>
    <submittedName>
        <fullName evidence="2">Sugar phosphate isomerase/epimerase</fullName>
    </submittedName>
</protein>
<name>A0A7C5VFD6_9DEIN</name>
<dbReference type="InterPro" id="IPR036237">
    <property type="entry name" value="Xyl_isomerase-like_sf"/>
</dbReference>
<dbReference type="GO" id="GO:0016853">
    <property type="term" value="F:isomerase activity"/>
    <property type="evidence" value="ECO:0007669"/>
    <property type="project" value="UniProtKB-KW"/>
</dbReference>